<comment type="caution">
    <text evidence="2">The sequence shown here is derived from an EMBL/GenBank/DDBJ whole genome shotgun (WGS) entry which is preliminary data.</text>
</comment>
<dbReference type="AlphaFoldDB" id="A0A370B013"/>
<dbReference type="OrthoDB" id="9178552at2"/>
<keyword evidence="3" id="KW-1185">Reference proteome</keyword>
<gene>
    <name evidence="2" type="ORF">DVH02_26695</name>
</gene>
<evidence type="ECO:0000313" key="3">
    <source>
        <dbReference type="Proteomes" id="UP000253741"/>
    </source>
</evidence>
<feature type="region of interest" description="Disordered" evidence="1">
    <location>
        <begin position="1"/>
        <end position="25"/>
    </location>
</feature>
<accession>A0A370B013</accession>
<name>A0A370B013_9ACTN</name>
<reference evidence="2 3" key="1">
    <citation type="submission" date="2018-07" db="EMBL/GenBank/DDBJ databases">
        <title>Streptomyces species from bats.</title>
        <authorList>
            <person name="Dunlap C."/>
        </authorList>
    </citation>
    <scope>NUCLEOTIDE SEQUENCE [LARGE SCALE GENOMIC DNA]</scope>
    <source>
        <strain evidence="2 3">AC230</strain>
    </source>
</reference>
<dbReference type="Proteomes" id="UP000253741">
    <property type="component" value="Unassembled WGS sequence"/>
</dbReference>
<sequence>MTAEDRAGGEDAAPQQQPDALSGEERAAYDALSRIAAAEPRLQLGVRELVRLAPLAVPWLVRGTEAQLRQALTAGLPAEVGSPVGLVRRRLLDKLPPQRAVAARSALPEWCGCGDHPAARYNPRWRRGADGGPCATCHPDAVRVRV</sequence>
<dbReference type="EMBL" id="QQNA01000245">
    <property type="protein sequence ID" value="RDG35188.1"/>
    <property type="molecule type" value="Genomic_DNA"/>
</dbReference>
<dbReference type="RefSeq" id="WP_114626415.1">
    <property type="nucleotide sequence ID" value="NZ_QQNA01000245.1"/>
</dbReference>
<organism evidence="2 3">
    <name type="scientific">Streptomyces corynorhini</name>
    <dbReference type="NCBI Taxonomy" id="2282652"/>
    <lineage>
        <taxon>Bacteria</taxon>
        <taxon>Bacillati</taxon>
        <taxon>Actinomycetota</taxon>
        <taxon>Actinomycetes</taxon>
        <taxon>Kitasatosporales</taxon>
        <taxon>Streptomycetaceae</taxon>
        <taxon>Streptomyces</taxon>
    </lineage>
</organism>
<evidence type="ECO:0000256" key="1">
    <source>
        <dbReference type="SAM" id="MobiDB-lite"/>
    </source>
</evidence>
<proteinExistence type="predicted"/>
<evidence type="ECO:0000313" key="2">
    <source>
        <dbReference type="EMBL" id="RDG35188.1"/>
    </source>
</evidence>
<protein>
    <submittedName>
        <fullName evidence="2">Uncharacterized protein</fullName>
    </submittedName>
</protein>